<dbReference type="Proteomes" id="UP000298263">
    <property type="component" value="Unassembled WGS sequence"/>
</dbReference>
<dbReference type="AlphaFoldDB" id="A0A8B5NBH0"/>
<name>A0A8B5NBH0_9LEPT</name>
<proteinExistence type="predicted"/>
<comment type="caution">
    <text evidence="1">The sequence shown here is derived from an EMBL/GenBank/DDBJ whole genome shotgun (WGS) entry which is preliminary data.</text>
</comment>
<sequence length="87" mass="9621">MMKFVIVFLAILTMLTCEPKAVTSPEICLFSLLVTNSANLEDKRKLESGEISEADYQRRFGQRQSGVLAGCALGLRKTNVDGKLKIN</sequence>
<organism evidence="1 2">
    <name type="scientific">Leptospira congkakensis</name>
    <dbReference type="NCBI Taxonomy" id="2484932"/>
    <lineage>
        <taxon>Bacteria</taxon>
        <taxon>Pseudomonadati</taxon>
        <taxon>Spirochaetota</taxon>
        <taxon>Spirochaetia</taxon>
        <taxon>Leptospirales</taxon>
        <taxon>Leptospiraceae</taxon>
        <taxon>Leptospira</taxon>
    </lineage>
</organism>
<keyword evidence="2" id="KW-1185">Reference proteome</keyword>
<evidence type="ECO:0000313" key="2">
    <source>
        <dbReference type="Proteomes" id="UP000298263"/>
    </source>
</evidence>
<evidence type="ECO:0000313" key="1">
    <source>
        <dbReference type="EMBL" id="TGL90715.1"/>
    </source>
</evidence>
<reference evidence="1" key="1">
    <citation type="journal article" date="2019" name="PLoS Negl. Trop. Dis.">
        <title>Revisiting the worldwide diversity of Leptospira species in the environment.</title>
        <authorList>
            <person name="Vincent A.T."/>
            <person name="Schiettekatte O."/>
            <person name="Bourhy P."/>
            <person name="Veyrier F.J."/>
            <person name="Picardeau M."/>
        </authorList>
    </citation>
    <scope>NUCLEOTIDE SEQUENCE [LARGE SCALE GENOMIC DNA]</scope>
    <source>
        <strain evidence="1">201702422</strain>
    </source>
</reference>
<dbReference type="RefSeq" id="WP_135736264.1">
    <property type="nucleotide sequence ID" value="NZ_RQGO01000005.1"/>
</dbReference>
<gene>
    <name evidence="1" type="ORF">EHQ69_12395</name>
</gene>
<dbReference type="EMBL" id="RQGP01000022">
    <property type="protein sequence ID" value="TGL90715.1"/>
    <property type="molecule type" value="Genomic_DNA"/>
</dbReference>
<accession>A0A8B5NBH0</accession>
<protein>
    <submittedName>
        <fullName evidence="1">Uncharacterized protein</fullName>
    </submittedName>
</protein>